<evidence type="ECO:0000313" key="2">
    <source>
        <dbReference type="Proteomes" id="UP000294360"/>
    </source>
</evidence>
<protein>
    <recommendedName>
        <fullName evidence="3">DUF1173 domain-containing protein</fullName>
    </recommendedName>
</protein>
<name>A0A4U8Z7N0_METTU</name>
<dbReference type="AlphaFoldDB" id="A0A4U8Z7N0"/>
<evidence type="ECO:0000313" key="1">
    <source>
        <dbReference type="EMBL" id="VFU17595.1"/>
    </source>
</evidence>
<keyword evidence="1" id="KW-0614">Plasmid</keyword>
<dbReference type="Proteomes" id="UP000294360">
    <property type="component" value="Plasmid 3"/>
</dbReference>
<organism evidence="1 2">
    <name type="scientific">Methylocella tundrae</name>
    <dbReference type="NCBI Taxonomy" id="227605"/>
    <lineage>
        <taxon>Bacteria</taxon>
        <taxon>Pseudomonadati</taxon>
        <taxon>Pseudomonadota</taxon>
        <taxon>Alphaproteobacteria</taxon>
        <taxon>Hyphomicrobiales</taxon>
        <taxon>Beijerinckiaceae</taxon>
        <taxon>Methylocella</taxon>
    </lineage>
</organism>
<geneLocation type="plasmid" evidence="1 2">
    <name>3</name>
</geneLocation>
<sequence length="454" mass="48826">MRGGWDDQGMLRAAPKGRADWTTILSREEDRLLRDAFGRHGGNAAARAAAAPVVARYQQMSGGMWFLCNCRPEGGRHPVLVPVALTHIRRHEDAHWPAHHEDCAFFRDPSEQAAFLRSYGRVQAAPLRLARAFGKASAPLEKAIVGTSHANGRPRLARLLMRLVDAAGLQRLDAGERIPLLVDQVKSIWRAARNVEIDEGVQLSEFLCTSPGRHGELFEKVAAAPAGRFKETRPHGVLIARIGAVSAGVLEPLAGEPLAVSGRVAVFGEGVGGTRETPAARAARAPYLGACVVGRSAENGEVEIVSAYLHPCASPSHLMLVDSDYERQTLAQLRSLQAWIGAKRSVSMTIEKPVFDLLDHGNADEGAAGRGPCIPDFVLRATGVGAGGRQTAIVETMGYSDETYWAGKERMHKTMSAALAGAPVVLHDLSRGASGEADREFWLGLMRLIVGRCA</sequence>
<evidence type="ECO:0008006" key="3">
    <source>
        <dbReference type="Google" id="ProtNLM"/>
    </source>
</evidence>
<dbReference type="RefSeq" id="WP_134493383.1">
    <property type="nucleotide sequence ID" value="NZ_LR536452.1"/>
</dbReference>
<gene>
    <name evidence="1" type="ORF">MTUNDRAET4_0134</name>
</gene>
<accession>A0A4U8Z7N0</accession>
<dbReference type="EMBL" id="LR536452">
    <property type="protein sequence ID" value="VFU17595.1"/>
    <property type="molecule type" value="Genomic_DNA"/>
</dbReference>
<proteinExistence type="predicted"/>
<dbReference type="OrthoDB" id="7285254at2"/>
<dbReference type="KEGG" id="mtun:MTUNDRAET4_0134.2"/>
<reference evidence="1 2" key="1">
    <citation type="submission" date="2019-03" db="EMBL/GenBank/DDBJ databases">
        <authorList>
            <person name="Kox A.R. M."/>
        </authorList>
    </citation>
    <scope>NUCLEOTIDE SEQUENCE [LARGE SCALE GENOMIC DNA]</scope>
    <source>
        <strain evidence="1">MTUNDRAET4 annotated genome</strain>
        <plasmid evidence="2">3</plasmid>
    </source>
</reference>